<organism evidence="1 2">
    <name type="scientific">Nephila pilipes</name>
    <name type="common">Giant wood spider</name>
    <name type="synonym">Nephila maculata</name>
    <dbReference type="NCBI Taxonomy" id="299642"/>
    <lineage>
        <taxon>Eukaryota</taxon>
        <taxon>Metazoa</taxon>
        <taxon>Ecdysozoa</taxon>
        <taxon>Arthropoda</taxon>
        <taxon>Chelicerata</taxon>
        <taxon>Arachnida</taxon>
        <taxon>Araneae</taxon>
        <taxon>Araneomorphae</taxon>
        <taxon>Entelegynae</taxon>
        <taxon>Araneoidea</taxon>
        <taxon>Nephilidae</taxon>
        <taxon>Nephila</taxon>
    </lineage>
</organism>
<dbReference type="EMBL" id="BMAW01119244">
    <property type="protein sequence ID" value="GFT83680.1"/>
    <property type="molecule type" value="Genomic_DNA"/>
</dbReference>
<accession>A0A8X6PTR9</accession>
<keyword evidence="2" id="KW-1185">Reference proteome</keyword>
<evidence type="ECO:0000313" key="2">
    <source>
        <dbReference type="Proteomes" id="UP000887013"/>
    </source>
</evidence>
<reference evidence="1" key="1">
    <citation type="submission" date="2020-08" db="EMBL/GenBank/DDBJ databases">
        <title>Multicomponent nature underlies the extraordinary mechanical properties of spider dragline silk.</title>
        <authorList>
            <person name="Kono N."/>
            <person name="Nakamura H."/>
            <person name="Mori M."/>
            <person name="Yoshida Y."/>
            <person name="Ohtoshi R."/>
            <person name="Malay A.D."/>
            <person name="Moran D.A.P."/>
            <person name="Tomita M."/>
            <person name="Numata K."/>
            <person name="Arakawa K."/>
        </authorList>
    </citation>
    <scope>NUCLEOTIDE SEQUENCE</scope>
</reference>
<gene>
    <name evidence="1" type="ORF">NPIL_233631</name>
</gene>
<name>A0A8X6PTR9_NEPPI</name>
<dbReference type="AlphaFoldDB" id="A0A8X6PTR9"/>
<dbReference type="Proteomes" id="UP000887013">
    <property type="component" value="Unassembled WGS sequence"/>
</dbReference>
<evidence type="ECO:0000313" key="1">
    <source>
        <dbReference type="EMBL" id="GFT83680.1"/>
    </source>
</evidence>
<proteinExistence type="predicted"/>
<comment type="caution">
    <text evidence="1">The sequence shown here is derived from an EMBL/GenBank/DDBJ whole genome shotgun (WGS) entry which is preliminary data.</text>
</comment>
<protein>
    <submittedName>
        <fullName evidence="1">Uncharacterized protein</fullName>
    </submittedName>
</protein>
<sequence>MNVSEGEDAIVKRHCLLIVCTMFYPPLLSNERAFSLPLSFLERGQIPENLREGCHKNFFAFSFVEVALGFSTPLAPRSRACSRPFLGEAPATAKAR</sequence>